<protein>
    <submittedName>
        <fullName evidence="1">Uncharacterized protein</fullName>
    </submittedName>
</protein>
<accession>A0A388LU31</accession>
<dbReference type="Gramene" id="GBG85826">
    <property type="protein sequence ID" value="GBG85826"/>
    <property type="gene ID" value="CBR_g40636"/>
</dbReference>
<dbReference type="Proteomes" id="UP000265515">
    <property type="component" value="Unassembled WGS sequence"/>
</dbReference>
<name>A0A388LU31_CHABU</name>
<evidence type="ECO:0000313" key="2">
    <source>
        <dbReference type="Proteomes" id="UP000265515"/>
    </source>
</evidence>
<comment type="caution">
    <text evidence="1">The sequence shown here is derived from an EMBL/GenBank/DDBJ whole genome shotgun (WGS) entry which is preliminary data.</text>
</comment>
<evidence type="ECO:0000313" key="1">
    <source>
        <dbReference type="EMBL" id="GBG85826.1"/>
    </source>
</evidence>
<dbReference type="STRING" id="69332.A0A388LU31"/>
<keyword evidence="2" id="KW-1185">Reference proteome</keyword>
<proteinExistence type="predicted"/>
<sequence length="209" mass="22187">MPGSRLLRRAQVNIALWLGGAGGGLSTTLAGKVSVVAVKGGGVRAPRGGMTVRTASQTSTSTQNSRAFLTGKDTARRDKALREVLLRDLGGRRASVTRATGCPGKGGEDELEALNHRESRVLQVVLDGLAKVEVVDMVTLWRQRGTNVLLTILERAEAAREVAALLRGTAGKGGEDELEALSHRESMVLQVVLDGLAKVEVVAMVTLWR</sequence>
<reference evidence="1 2" key="1">
    <citation type="journal article" date="2018" name="Cell">
        <title>The Chara Genome: Secondary Complexity and Implications for Plant Terrestrialization.</title>
        <authorList>
            <person name="Nishiyama T."/>
            <person name="Sakayama H."/>
            <person name="Vries J.D."/>
            <person name="Buschmann H."/>
            <person name="Saint-Marcoux D."/>
            <person name="Ullrich K.K."/>
            <person name="Haas F.B."/>
            <person name="Vanderstraeten L."/>
            <person name="Becker D."/>
            <person name="Lang D."/>
            <person name="Vosolsobe S."/>
            <person name="Rombauts S."/>
            <person name="Wilhelmsson P.K.I."/>
            <person name="Janitza P."/>
            <person name="Kern R."/>
            <person name="Heyl A."/>
            <person name="Rumpler F."/>
            <person name="Villalobos L.I.A.C."/>
            <person name="Clay J.M."/>
            <person name="Skokan R."/>
            <person name="Toyoda A."/>
            <person name="Suzuki Y."/>
            <person name="Kagoshima H."/>
            <person name="Schijlen E."/>
            <person name="Tajeshwar N."/>
            <person name="Catarino B."/>
            <person name="Hetherington A.J."/>
            <person name="Saltykova A."/>
            <person name="Bonnot C."/>
            <person name="Breuninger H."/>
            <person name="Symeonidi A."/>
            <person name="Radhakrishnan G.V."/>
            <person name="Van Nieuwerburgh F."/>
            <person name="Deforce D."/>
            <person name="Chang C."/>
            <person name="Karol K.G."/>
            <person name="Hedrich R."/>
            <person name="Ulvskov P."/>
            <person name="Glockner G."/>
            <person name="Delwiche C.F."/>
            <person name="Petrasek J."/>
            <person name="Van de Peer Y."/>
            <person name="Friml J."/>
            <person name="Beilby M."/>
            <person name="Dolan L."/>
            <person name="Kohara Y."/>
            <person name="Sugano S."/>
            <person name="Fujiyama A."/>
            <person name="Delaux P.-M."/>
            <person name="Quint M."/>
            <person name="TheiBen G."/>
            <person name="Hagemann M."/>
            <person name="Harholt J."/>
            <person name="Dunand C."/>
            <person name="Zachgo S."/>
            <person name="Langdale J."/>
            <person name="Maumus F."/>
            <person name="Straeten D.V.D."/>
            <person name="Gould S.B."/>
            <person name="Rensing S.A."/>
        </authorList>
    </citation>
    <scope>NUCLEOTIDE SEQUENCE [LARGE SCALE GENOMIC DNA]</scope>
    <source>
        <strain evidence="1 2">S276</strain>
    </source>
</reference>
<dbReference type="EMBL" id="BFEA01000536">
    <property type="protein sequence ID" value="GBG85826.1"/>
    <property type="molecule type" value="Genomic_DNA"/>
</dbReference>
<organism evidence="1 2">
    <name type="scientific">Chara braunii</name>
    <name type="common">Braun's stonewort</name>
    <dbReference type="NCBI Taxonomy" id="69332"/>
    <lineage>
        <taxon>Eukaryota</taxon>
        <taxon>Viridiplantae</taxon>
        <taxon>Streptophyta</taxon>
        <taxon>Charophyceae</taxon>
        <taxon>Charales</taxon>
        <taxon>Characeae</taxon>
        <taxon>Chara</taxon>
    </lineage>
</organism>
<gene>
    <name evidence="1" type="ORF">CBR_g40636</name>
</gene>
<dbReference type="AlphaFoldDB" id="A0A388LU31"/>